<gene>
    <name evidence="1" type="ORF">LITE_LOCUS31788</name>
</gene>
<comment type="caution">
    <text evidence="1">The sequence shown here is derived from an EMBL/GenBank/DDBJ whole genome shotgun (WGS) entry which is preliminary data.</text>
</comment>
<accession>A0AAV0N5Z0</accession>
<proteinExistence type="predicted"/>
<dbReference type="EMBL" id="CAMGYJ010000008">
    <property type="protein sequence ID" value="CAI0453924.1"/>
    <property type="molecule type" value="Genomic_DNA"/>
</dbReference>
<reference evidence="1" key="1">
    <citation type="submission" date="2022-08" db="EMBL/GenBank/DDBJ databases">
        <authorList>
            <person name="Gutierrez-Valencia J."/>
        </authorList>
    </citation>
    <scope>NUCLEOTIDE SEQUENCE</scope>
</reference>
<sequence length="110" mass="11829">MDMRDGLLRMMPNGPAGPVERRRTTVRSKMWTPSSFSVAMSRHPLSGSWMAWAHLSPTVTSCGGGCAVRFSSRSAAGELFPVLAVIKACSLATIFALNHLQSACRKDSAC</sequence>
<dbReference type="Proteomes" id="UP001154282">
    <property type="component" value="Unassembled WGS sequence"/>
</dbReference>
<evidence type="ECO:0000313" key="2">
    <source>
        <dbReference type="Proteomes" id="UP001154282"/>
    </source>
</evidence>
<keyword evidence="2" id="KW-1185">Reference proteome</keyword>
<protein>
    <submittedName>
        <fullName evidence="1">Uncharacterized protein</fullName>
    </submittedName>
</protein>
<organism evidence="1 2">
    <name type="scientific">Linum tenue</name>
    <dbReference type="NCBI Taxonomy" id="586396"/>
    <lineage>
        <taxon>Eukaryota</taxon>
        <taxon>Viridiplantae</taxon>
        <taxon>Streptophyta</taxon>
        <taxon>Embryophyta</taxon>
        <taxon>Tracheophyta</taxon>
        <taxon>Spermatophyta</taxon>
        <taxon>Magnoliopsida</taxon>
        <taxon>eudicotyledons</taxon>
        <taxon>Gunneridae</taxon>
        <taxon>Pentapetalae</taxon>
        <taxon>rosids</taxon>
        <taxon>fabids</taxon>
        <taxon>Malpighiales</taxon>
        <taxon>Linaceae</taxon>
        <taxon>Linum</taxon>
    </lineage>
</organism>
<evidence type="ECO:0000313" key="1">
    <source>
        <dbReference type="EMBL" id="CAI0453924.1"/>
    </source>
</evidence>
<dbReference type="AlphaFoldDB" id="A0AAV0N5Z0"/>
<name>A0AAV0N5Z0_9ROSI</name>